<accession>A0A939MJF8</accession>
<keyword evidence="3" id="KW-1185">Reference proteome</keyword>
<name>A0A939MJF8_9MICO</name>
<organism evidence="2 3">
    <name type="scientific">Leucobacter weissii</name>
    <dbReference type="NCBI Taxonomy" id="1983706"/>
    <lineage>
        <taxon>Bacteria</taxon>
        <taxon>Bacillati</taxon>
        <taxon>Actinomycetota</taxon>
        <taxon>Actinomycetes</taxon>
        <taxon>Micrococcales</taxon>
        <taxon>Microbacteriaceae</taxon>
        <taxon>Leucobacter</taxon>
    </lineage>
</organism>
<dbReference type="InterPro" id="IPR045584">
    <property type="entry name" value="Pilin-like"/>
</dbReference>
<proteinExistence type="predicted"/>
<dbReference type="NCBIfam" id="TIGR02532">
    <property type="entry name" value="IV_pilin_GFxxxE"/>
    <property type="match status" value="1"/>
</dbReference>
<keyword evidence="1" id="KW-1133">Transmembrane helix</keyword>
<protein>
    <submittedName>
        <fullName evidence="2">Prepilin-type N-terminal cleavage/methylation domain-containing protein</fullName>
    </submittedName>
</protein>
<dbReference type="SUPFAM" id="SSF54523">
    <property type="entry name" value="Pili subunits"/>
    <property type="match status" value="1"/>
</dbReference>
<keyword evidence="1" id="KW-0812">Transmembrane</keyword>
<dbReference type="PROSITE" id="PS00409">
    <property type="entry name" value="PROKAR_NTER_METHYL"/>
    <property type="match status" value="1"/>
</dbReference>
<dbReference type="EMBL" id="JAGDYM010000004">
    <property type="protein sequence ID" value="MBO1901110.1"/>
    <property type="molecule type" value="Genomic_DNA"/>
</dbReference>
<keyword evidence="1" id="KW-0472">Membrane</keyword>
<dbReference type="Pfam" id="PF07963">
    <property type="entry name" value="N_methyl"/>
    <property type="match status" value="1"/>
</dbReference>
<dbReference type="InterPro" id="IPR012902">
    <property type="entry name" value="N_methyl_site"/>
</dbReference>
<dbReference type="Proteomes" id="UP000664382">
    <property type="component" value="Unassembled WGS sequence"/>
</dbReference>
<sequence length="196" mass="20509">MTAARGVDAQAGMSLVELIVAIAVSSLLLGLVAVIFGQGLSSQQQSAERNAATERTTAQTLLFNETVRDAVASWYSGARDEVRVRVVDAAGTVRCRAWRVDAPPPAASSHVLAYKEWTPAAGVPSEWTALDGNARLYDDSGTASGPAILADTRSGASPTLKLLIYTNERRLPEEAVASSISLRPLTLAVAGGGACW</sequence>
<comment type="caution">
    <text evidence="2">The sequence shown here is derived from an EMBL/GenBank/DDBJ whole genome shotgun (WGS) entry which is preliminary data.</text>
</comment>
<evidence type="ECO:0000256" key="1">
    <source>
        <dbReference type="SAM" id="Phobius"/>
    </source>
</evidence>
<feature type="transmembrane region" description="Helical" evidence="1">
    <location>
        <begin position="15"/>
        <end position="36"/>
    </location>
</feature>
<evidence type="ECO:0000313" key="3">
    <source>
        <dbReference type="Proteomes" id="UP000664382"/>
    </source>
</evidence>
<reference evidence="2" key="1">
    <citation type="submission" date="2021-03" db="EMBL/GenBank/DDBJ databases">
        <title>Leucobacter chromiisoli sp. nov., isolated from chromium-containing soil of chemical plant.</title>
        <authorList>
            <person name="Xu Z."/>
        </authorList>
    </citation>
    <scope>NUCLEOTIDE SEQUENCE</scope>
    <source>
        <strain evidence="2">S27</strain>
    </source>
</reference>
<evidence type="ECO:0000313" key="2">
    <source>
        <dbReference type="EMBL" id="MBO1901110.1"/>
    </source>
</evidence>
<dbReference type="AlphaFoldDB" id="A0A939MJF8"/>
<gene>
    <name evidence="2" type="ORF">J4H92_04000</name>
</gene>
<dbReference type="RefSeq" id="WP_208096293.1">
    <property type="nucleotide sequence ID" value="NZ_JAGDYM010000004.1"/>
</dbReference>